<keyword evidence="3" id="KW-1185">Reference proteome</keyword>
<organism evidence="2 3">
    <name type="scientific">Alysiella crassa</name>
    <dbReference type="NCBI Taxonomy" id="153491"/>
    <lineage>
        <taxon>Bacteria</taxon>
        <taxon>Pseudomonadati</taxon>
        <taxon>Pseudomonadota</taxon>
        <taxon>Betaproteobacteria</taxon>
        <taxon>Neisseriales</taxon>
        <taxon>Neisseriaceae</taxon>
        <taxon>Alysiella</taxon>
    </lineage>
</organism>
<dbReference type="EMBL" id="UFSO01000002">
    <property type="protein sequence ID" value="SSY71075.1"/>
    <property type="molecule type" value="Genomic_DNA"/>
</dbReference>
<evidence type="ECO:0000256" key="1">
    <source>
        <dbReference type="SAM" id="Phobius"/>
    </source>
</evidence>
<dbReference type="Proteomes" id="UP000254209">
    <property type="component" value="Unassembled WGS sequence"/>
</dbReference>
<name>A0A376BN81_9NEIS</name>
<sequence>MDFNQTARETLTRVQSELAQGQTQISWDILYPIFDRENYLKEMKKSFGWRSHIKSVFFAFLMLIGLSAQGLNKFWAGLASVLFLIWAVWDNQKTRQEMLAREYFVYGIQVNFNKRKAQITWNGVKMRHQVKFHKNEELPSFNLPERPEPSDVRLRDTLQNRLAQKMGVRFVEQT</sequence>
<keyword evidence="1" id="KW-0812">Transmembrane</keyword>
<evidence type="ECO:0000313" key="2">
    <source>
        <dbReference type="EMBL" id="SSY71075.1"/>
    </source>
</evidence>
<evidence type="ECO:0000313" key="3">
    <source>
        <dbReference type="Proteomes" id="UP000254209"/>
    </source>
</evidence>
<proteinExistence type="predicted"/>
<dbReference type="RefSeq" id="WP_034292866.1">
    <property type="nucleotide sequence ID" value="NZ_UFSO01000002.1"/>
</dbReference>
<feature type="transmembrane region" description="Helical" evidence="1">
    <location>
        <begin position="74"/>
        <end position="91"/>
    </location>
</feature>
<dbReference type="AlphaFoldDB" id="A0A376BN81"/>
<protein>
    <submittedName>
        <fullName evidence="2">Uncharacterized protein</fullName>
    </submittedName>
</protein>
<feature type="transmembrane region" description="Helical" evidence="1">
    <location>
        <begin position="51"/>
        <end position="68"/>
    </location>
</feature>
<accession>A0A376BN81</accession>
<keyword evidence="1" id="KW-0472">Membrane</keyword>
<reference evidence="2 3" key="1">
    <citation type="submission" date="2018-06" db="EMBL/GenBank/DDBJ databases">
        <authorList>
            <consortium name="Pathogen Informatics"/>
            <person name="Doyle S."/>
        </authorList>
    </citation>
    <scope>NUCLEOTIDE SEQUENCE [LARGE SCALE GENOMIC DNA]</scope>
    <source>
        <strain evidence="2 3">NCTC10283</strain>
    </source>
</reference>
<keyword evidence="1" id="KW-1133">Transmembrane helix</keyword>
<dbReference type="OrthoDB" id="8611233at2"/>
<gene>
    <name evidence="2" type="ORF">NCTC10283_01211</name>
</gene>